<gene>
    <name evidence="1" type="ORF">GIW75_15310</name>
</gene>
<sequence>MDDYGFVAENDYGSVSISSVYKVLVFSERGQFRIQSRFTDKPGKGQFNFAKPILTVEPPQIFLRTISASHDNLGLYISIEGSSGNWTGFHVTSAVRGGSVLQDYLMEFVSCKYSDQQSDAEFGMEVRDGQEQIVYVSSDRVVRFGKFAKKWTVARGTFVDTYYSDVVIDTSDFICVSSMDRGIMWFANNSQYAGITILDGGVPVLQIFNQKQYLDRFYWQGSDGFFLGVPVCKFPIERYYN</sequence>
<dbReference type="Proteomes" id="UP000814172">
    <property type="component" value="Unassembled WGS sequence"/>
</dbReference>
<proteinExistence type="predicted"/>
<dbReference type="EMBL" id="WKEW01000048">
    <property type="protein sequence ID" value="MCF5058316.1"/>
    <property type="molecule type" value="Genomic_DNA"/>
</dbReference>
<evidence type="ECO:0000313" key="1">
    <source>
        <dbReference type="EMBL" id="MCF5058316.1"/>
    </source>
</evidence>
<accession>A0AAW5ACA4</accession>
<protein>
    <submittedName>
        <fullName evidence="1">Uncharacterized protein</fullName>
    </submittedName>
</protein>
<comment type="caution">
    <text evidence="1">The sequence shown here is derived from an EMBL/GenBank/DDBJ whole genome shotgun (WGS) entry which is preliminary data.</text>
</comment>
<keyword evidence="2" id="KW-1185">Reference proteome</keyword>
<dbReference type="RefSeq" id="WP_215518740.1">
    <property type="nucleotide sequence ID" value="NZ_WKEB01000036.1"/>
</dbReference>
<dbReference type="AlphaFoldDB" id="A0AAW5ACA4"/>
<name>A0AAW5ACA4_9PSED</name>
<organism evidence="1 2">
    <name type="scientific">Pseudomonas proteolytica</name>
    <dbReference type="NCBI Taxonomy" id="219574"/>
    <lineage>
        <taxon>Bacteria</taxon>
        <taxon>Pseudomonadati</taxon>
        <taxon>Pseudomonadota</taxon>
        <taxon>Gammaproteobacteria</taxon>
        <taxon>Pseudomonadales</taxon>
        <taxon>Pseudomonadaceae</taxon>
        <taxon>Pseudomonas</taxon>
    </lineage>
</organism>
<reference evidence="1 2" key="1">
    <citation type="submission" date="2019-11" db="EMBL/GenBank/DDBJ databases">
        <title>Epiphytic Pseudomonas syringae from cherry orchards.</title>
        <authorList>
            <person name="Hulin M.T."/>
        </authorList>
    </citation>
    <scope>NUCLEOTIDE SEQUENCE [LARGE SCALE GENOMIC DNA]</scope>
    <source>
        <strain evidence="1 2">PA-6-9F</strain>
    </source>
</reference>
<evidence type="ECO:0000313" key="2">
    <source>
        <dbReference type="Proteomes" id="UP000814172"/>
    </source>
</evidence>